<keyword evidence="7 10" id="KW-1133">Transmembrane helix</keyword>
<evidence type="ECO:0000259" key="11">
    <source>
        <dbReference type="Pfam" id="PF00149"/>
    </source>
</evidence>
<comment type="subcellular location">
    <subcellularLocation>
        <location evidence="2">Membrane</location>
        <topology evidence="2">Multi-pass membrane protein</topology>
    </subcellularLocation>
</comment>
<evidence type="ECO:0000256" key="6">
    <source>
        <dbReference type="ARBA" id="ARBA00022801"/>
    </source>
</evidence>
<keyword evidence="5" id="KW-0479">Metal-binding</keyword>
<dbReference type="PANTHER" id="PTHR13315">
    <property type="entry name" value="METALLO PHOSPHOESTERASE RELATED"/>
    <property type="match status" value="1"/>
</dbReference>
<dbReference type="EMBL" id="BTSX01000002">
    <property type="protein sequence ID" value="GMS82930.1"/>
    <property type="molecule type" value="Genomic_DNA"/>
</dbReference>
<evidence type="ECO:0000256" key="8">
    <source>
        <dbReference type="ARBA" id="ARBA00023136"/>
    </source>
</evidence>
<dbReference type="SUPFAM" id="SSF56300">
    <property type="entry name" value="Metallo-dependent phosphatases"/>
    <property type="match status" value="1"/>
</dbReference>
<gene>
    <name evidence="12" type="ORF">PENTCL1PPCAC_5105</name>
</gene>
<dbReference type="GO" id="GO:0006506">
    <property type="term" value="P:GPI anchor biosynthetic process"/>
    <property type="evidence" value="ECO:0007669"/>
    <property type="project" value="InterPro"/>
</dbReference>
<name>A0AAV5SKA0_9BILA</name>
<organism evidence="12 13">
    <name type="scientific">Pristionchus entomophagus</name>
    <dbReference type="NCBI Taxonomy" id="358040"/>
    <lineage>
        <taxon>Eukaryota</taxon>
        <taxon>Metazoa</taxon>
        <taxon>Ecdysozoa</taxon>
        <taxon>Nematoda</taxon>
        <taxon>Chromadorea</taxon>
        <taxon>Rhabditida</taxon>
        <taxon>Rhabditina</taxon>
        <taxon>Diplogasteromorpha</taxon>
        <taxon>Diplogasteroidea</taxon>
        <taxon>Neodiplogasteridae</taxon>
        <taxon>Pristionchus</taxon>
    </lineage>
</organism>
<feature type="non-terminal residue" evidence="12">
    <location>
        <position position="1"/>
    </location>
</feature>
<dbReference type="InterPro" id="IPR033308">
    <property type="entry name" value="PGAP5/Cdc1/Ted1"/>
</dbReference>
<evidence type="ECO:0000256" key="7">
    <source>
        <dbReference type="ARBA" id="ARBA00022989"/>
    </source>
</evidence>
<feature type="transmembrane region" description="Helical" evidence="10">
    <location>
        <begin position="374"/>
        <end position="392"/>
    </location>
</feature>
<evidence type="ECO:0000256" key="9">
    <source>
        <dbReference type="ARBA" id="ARBA00023211"/>
    </source>
</evidence>
<dbReference type="AlphaFoldDB" id="A0AAV5SKA0"/>
<evidence type="ECO:0000256" key="1">
    <source>
        <dbReference type="ARBA" id="ARBA00001936"/>
    </source>
</evidence>
<dbReference type="GO" id="GO:0046872">
    <property type="term" value="F:metal ion binding"/>
    <property type="evidence" value="ECO:0007669"/>
    <property type="project" value="UniProtKB-KW"/>
</dbReference>
<evidence type="ECO:0000313" key="13">
    <source>
        <dbReference type="Proteomes" id="UP001432027"/>
    </source>
</evidence>
<evidence type="ECO:0000256" key="10">
    <source>
        <dbReference type="SAM" id="Phobius"/>
    </source>
</evidence>
<evidence type="ECO:0000256" key="5">
    <source>
        <dbReference type="ARBA" id="ARBA00022723"/>
    </source>
</evidence>
<dbReference type="Pfam" id="PF00149">
    <property type="entry name" value="Metallophos"/>
    <property type="match status" value="1"/>
</dbReference>
<reference evidence="12" key="1">
    <citation type="submission" date="2023-10" db="EMBL/GenBank/DDBJ databases">
        <title>Genome assembly of Pristionchus species.</title>
        <authorList>
            <person name="Yoshida K."/>
            <person name="Sommer R.J."/>
        </authorList>
    </citation>
    <scope>NUCLEOTIDE SEQUENCE</scope>
    <source>
        <strain evidence="12">RS0144</strain>
    </source>
</reference>
<comment type="similarity">
    <text evidence="3">Belongs to the metallophosphoesterase superfamily. MPPE1 family.</text>
</comment>
<protein>
    <recommendedName>
        <fullName evidence="11">Calcineurin-like phosphoesterase domain-containing protein</fullName>
    </recommendedName>
</protein>
<evidence type="ECO:0000313" key="12">
    <source>
        <dbReference type="EMBL" id="GMS82930.1"/>
    </source>
</evidence>
<comment type="cofactor">
    <cofactor evidence="1">
        <name>Mn(2+)</name>
        <dbReference type="ChEBI" id="CHEBI:29035"/>
    </cofactor>
</comment>
<keyword evidence="4 10" id="KW-0812">Transmembrane</keyword>
<comment type="caution">
    <text evidence="12">The sequence shown here is derived from an EMBL/GenBank/DDBJ whole genome shotgun (WGS) entry which is preliminary data.</text>
</comment>
<evidence type="ECO:0000256" key="4">
    <source>
        <dbReference type="ARBA" id="ARBA00022692"/>
    </source>
</evidence>
<proteinExistence type="inferred from homology"/>
<feature type="domain" description="Calcineurin-like phosphoesterase" evidence="11">
    <location>
        <begin position="71"/>
        <end position="312"/>
    </location>
</feature>
<dbReference type="InterPro" id="IPR004843">
    <property type="entry name" value="Calcineurin-like_PHP"/>
</dbReference>
<dbReference type="GO" id="GO:0016787">
    <property type="term" value="F:hydrolase activity"/>
    <property type="evidence" value="ECO:0007669"/>
    <property type="project" value="UniProtKB-KW"/>
</dbReference>
<keyword evidence="9" id="KW-0464">Manganese</keyword>
<accession>A0AAV5SKA0</accession>
<keyword evidence="13" id="KW-1185">Reference proteome</keyword>
<dbReference type="InterPro" id="IPR029052">
    <property type="entry name" value="Metallo-depent_PP-like"/>
</dbReference>
<sequence length="407" mass="46958">IHGIVVDESPMRNGSTVSMLKWPLQSLRNLLLTFPILLVSIVLWNEYLVYYAKIGLTCRWPEGMEEDPLSVFMVSDTHLLGRYRGHWIDKLKREWQMHRSYQTARQLLQPEVAFFLGDLFDEGQWSNNFLLAEYADRFDELFSSRSTRTIVLPGNHDLGFHYAMHPETVAWFRRRYGRGLVDVVNIGRRPFVMITSMALHGDGCKLCSEAEGRVKMVKRSRECRESSNSSSPLCRSSLASAEWPEQPLPAVILQHFPLYRKDESECVDVPESDPERHTKYRDQWEAISLPSTEQLIEAIRPIAVFNGHAHRPCTKRWNRSGGSLIRPFTESTVNSFSWRNGANPTLLLVTMSRENGSVEPLVSVCHLPNEHICIALYALIALIYLGYLSIYVRRKVVERRYSAIKMR</sequence>
<dbReference type="Proteomes" id="UP001432027">
    <property type="component" value="Unassembled WGS sequence"/>
</dbReference>
<dbReference type="PANTHER" id="PTHR13315:SF0">
    <property type="entry name" value="METALLOPHOSPHOESTERASE 1"/>
    <property type="match status" value="1"/>
</dbReference>
<dbReference type="GO" id="GO:0016020">
    <property type="term" value="C:membrane"/>
    <property type="evidence" value="ECO:0007669"/>
    <property type="project" value="UniProtKB-SubCell"/>
</dbReference>
<dbReference type="Gene3D" id="3.60.21.10">
    <property type="match status" value="1"/>
</dbReference>
<keyword evidence="6" id="KW-0378">Hydrolase</keyword>
<keyword evidence="8 10" id="KW-0472">Membrane</keyword>
<evidence type="ECO:0000256" key="3">
    <source>
        <dbReference type="ARBA" id="ARBA00008895"/>
    </source>
</evidence>
<evidence type="ECO:0000256" key="2">
    <source>
        <dbReference type="ARBA" id="ARBA00004141"/>
    </source>
</evidence>